<feature type="compositionally biased region" description="Basic and acidic residues" evidence="1">
    <location>
        <begin position="205"/>
        <end position="218"/>
    </location>
</feature>
<dbReference type="KEGG" id="fcy:FRACYDRAFT_267202"/>
<organism evidence="3 4">
    <name type="scientific">Fragilariopsis cylindrus CCMP1102</name>
    <dbReference type="NCBI Taxonomy" id="635003"/>
    <lineage>
        <taxon>Eukaryota</taxon>
        <taxon>Sar</taxon>
        <taxon>Stramenopiles</taxon>
        <taxon>Ochrophyta</taxon>
        <taxon>Bacillariophyta</taxon>
        <taxon>Bacillariophyceae</taxon>
        <taxon>Bacillariophycidae</taxon>
        <taxon>Bacillariales</taxon>
        <taxon>Bacillariaceae</taxon>
        <taxon>Fragilariopsis</taxon>
    </lineage>
</organism>
<proteinExistence type="predicted"/>
<evidence type="ECO:0000313" key="4">
    <source>
        <dbReference type="Proteomes" id="UP000095751"/>
    </source>
</evidence>
<feature type="compositionally biased region" description="Polar residues" evidence="1">
    <location>
        <begin position="138"/>
        <end position="156"/>
    </location>
</feature>
<evidence type="ECO:0008006" key="5">
    <source>
        <dbReference type="Google" id="ProtNLM"/>
    </source>
</evidence>
<keyword evidence="4" id="KW-1185">Reference proteome</keyword>
<feature type="non-terminal residue" evidence="3">
    <location>
        <position position="257"/>
    </location>
</feature>
<evidence type="ECO:0000313" key="3">
    <source>
        <dbReference type="EMBL" id="OEU22241.1"/>
    </source>
</evidence>
<keyword evidence="2" id="KW-0472">Membrane</keyword>
<dbReference type="Proteomes" id="UP000095751">
    <property type="component" value="Unassembled WGS sequence"/>
</dbReference>
<name>A0A1E7FVQ7_9STRA</name>
<accession>A0A1E7FVQ7</accession>
<keyword evidence="2" id="KW-0812">Transmembrane</keyword>
<reference evidence="3 4" key="1">
    <citation type="submission" date="2016-09" db="EMBL/GenBank/DDBJ databases">
        <title>Extensive genetic diversity and differential bi-allelic expression allows diatom success in the polar Southern Ocean.</title>
        <authorList>
            <consortium name="DOE Joint Genome Institute"/>
            <person name="Mock T."/>
            <person name="Otillar R.P."/>
            <person name="Strauss J."/>
            <person name="Dupont C."/>
            <person name="Frickenhaus S."/>
            <person name="Maumus F."/>
            <person name="Mcmullan M."/>
            <person name="Sanges R."/>
            <person name="Schmutz J."/>
            <person name="Toseland A."/>
            <person name="Valas R."/>
            <person name="Veluchamy A."/>
            <person name="Ward B.J."/>
            <person name="Allen A."/>
            <person name="Barry K."/>
            <person name="Falciatore A."/>
            <person name="Ferrante M."/>
            <person name="Fortunato A.E."/>
            <person name="Gloeckner G."/>
            <person name="Gruber A."/>
            <person name="Hipkin R."/>
            <person name="Janech M."/>
            <person name="Kroth P."/>
            <person name="Leese F."/>
            <person name="Lindquist E."/>
            <person name="Lyon B.R."/>
            <person name="Martin J."/>
            <person name="Mayer C."/>
            <person name="Parker M."/>
            <person name="Quesneville H."/>
            <person name="Raymond J."/>
            <person name="Uhlig C."/>
            <person name="Valentin K.U."/>
            <person name="Worden A.Z."/>
            <person name="Armbrust E.V."/>
            <person name="Bowler C."/>
            <person name="Green B."/>
            <person name="Moulton V."/>
            <person name="Van Oosterhout C."/>
            <person name="Grigoriev I."/>
        </authorList>
    </citation>
    <scope>NUCLEOTIDE SEQUENCE [LARGE SCALE GENOMIC DNA]</scope>
    <source>
        <strain evidence="3 4">CCMP1102</strain>
    </source>
</reference>
<feature type="region of interest" description="Disordered" evidence="1">
    <location>
        <begin position="115"/>
        <end position="173"/>
    </location>
</feature>
<sequence>MHVFAICFGLMTAIASLIMGLYNNANLWCWIAVPPPNDYNIEQDGNSEGNNKWVWISKTDEGKDEYGEDADYQKNQETHFYRWMFYYAPLWFCIVFVTGTMLLVYRTVRQRELRTISESESEESTHSNRRDYMKSSFIRRSSNNGSRQPSEYSTNERQSHHSQRQQWSKERTTVNKITSSPVIVTDMYVNSSSGVLISKPLNSSRKNEKESIGNRKENRNSDNIANILQTIASFATASQQAIETSSFCTHAVYKQAL</sequence>
<dbReference type="OrthoDB" id="48865at2759"/>
<gene>
    <name evidence="3" type="ORF">FRACYDRAFT_267202</name>
</gene>
<feature type="transmembrane region" description="Helical" evidence="2">
    <location>
        <begin position="84"/>
        <end position="105"/>
    </location>
</feature>
<keyword evidence="2" id="KW-1133">Transmembrane helix</keyword>
<dbReference type="EMBL" id="KV784353">
    <property type="protein sequence ID" value="OEU22241.1"/>
    <property type="molecule type" value="Genomic_DNA"/>
</dbReference>
<feature type="region of interest" description="Disordered" evidence="1">
    <location>
        <begin position="197"/>
        <end position="218"/>
    </location>
</feature>
<dbReference type="AlphaFoldDB" id="A0A1E7FVQ7"/>
<protein>
    <recommendedName>
        <fullName evidence="5">G-protein coupled receptors family 2 profile 2 domain-containing protein</fullName>
    </recommendedName>
</protein>
<feature type="compositionally biased region" description="Basic and acidic residues" evidence="1">
    <location>
        <begin position="115"/>
        <end position="133"/>
    </location>
</feature>
<dbReference type="InParanoid" id="A0A1E7FVQ7"/>
<evidence type="ECO:0000256" key="2">
    <source>
        <dbReference type="SAM" id="Phobius"/>
    </source>
</evidence>
<evidence type="ECO:0000256" key="1">
    <source>
        <dbReference type="SAM" id="MobiDB-lite"/>
    </source>
</evidence>